<gene>
    <name evidence="3" type="ORF">SSCH_140023</name>
</gene>
<dbReference type="GO" id="GO:0008691">
    <property type="term" value="F:3-hydroxybutyryl-CoA dehydrogenase activity"/>
    <property type="evidence" value="ECO:0007669"/>
    <property type="project" value="TreeGrafter"/>
</dbReference>
<reference evidence="4" key="1">
    <citation type="submission" date="2015-01" db="EMBL/GenBank/DDBJ databases">
        <authorList>
            <person name="Manzoor Shahid"/>
            <person name="Zubair Saima"/>
        </authorList>
    </citation>
    <scope>NUCLEOTIDE SEQUENCE [LARGE SCALE GENOMIC DNA]</scope>
    <source>
        <strain evidence="4">Sp3</strain>
    </source>
</reference>
<dbReference type="Pfam" id="PF02737">
    <property type="entry name" value="3HCDH_N"/>
    <property type="match status" value="1"/>
</dbReference>
<evidence type="ECO:0000313" key="4">
    <source>
        <dbReference type="Proteomes" id="UP000046155"/>
    </source>
</evidence>
<dbReference type="AlphaFoldDB" id="A0A0B7MIG1"/>
<accession>A0A0B7MIG1</accession>
<dbReference type="GO" id="GO:0070403">
    <property type="term" value="F:NAD+ binding"/>
    <property type="evidence" value="ECO:0007669"/>
    <property type="project" value="InterPro"/>
</dbReference>
<organism evidence="3 4">
    <name type="scientific">Syntrophaceticus schinkii</name>
    <dbReference type="NCBI Taxonomy" id="499207"/>
    <lineage>
        <taxon>Bacteria</taxon>
        <taxon>Bacillati</taxon>
        <taxon>Bacillota</taxon>
        <taxon>Clostridia</taxon>
        <taxon>Thermoanaerobacterales</taxon>
        <taxon>Thermoanaerobacterales Family III. Incertae Sedis</taxon>
        <taxon>Syntrophaceticus</taxon>
    </lineage>
</organism>
<evidence type="ECO:0000256" key="1">
    <source>
        <dbReference type="ARBA" id="ARBA00009463"/>
    </source>
</evidence>
<proteinExistence type="inferred from homology"/>
<evidence type="ECO:0000313" key="3">
    <source>
        <dbReference type="EMBL" id="CEO88023.1"/>
    </source>
</evidence>
<dbReference type="Proteomes" id="UP000046155">
    <property type="component" value="Unassembled WGS sequence"/>
</dbReference>
<dbReference type="InterPro" id="IPR036291">
    <property type="entry name" value="NAD(P)-bd_dom_sf"/>
</dbReference>
<dbReference type="GO" id="GO:0006635">
    <property type="term" value="P:fatty acid beta-oxidation"/>
    <property type="evidence" value="ECO:0007669"/>
    <property type="project" value="TreeGrafter"/>
</dbReference>
<dbReference type="PANTHER" id="PTHR48075:SF5">
    <property type="entry name" value="3-HYDROXYBUTYRYL-COA DEHYDROGENASE"/>
    <property type="match status" value="1"/>
</dbReference>
<keyword evidence="4" id="KW-1185">Reference proteome</keyword>
<protein>
    <recommendedName>
        <fullName evidence="2">3-hydroxyacyl-CoA dehydrogenase NAD binding domain-containing protein</fullName>
    </recommendedName>
</protein>
<evidence type="ECO:0000259" key="2">
    <source>
        <dbReference type="Pfam" id="PF02737"/>
    </source>
</evidence>
<feature type="domain" description="3-hydroxyacyl-CoA dehydrogenase NAD binding" evidence="2">
    <location>
        <begin position="93"/>
        <end position="223"/>
    </location>
</feature>
<dbReference type="EMBL" id="CDRZ01000046">
    <property type="protein sequence ID" value="CEO88023.1"/>
    <property type="molecule type" value="Genomic_DNA"/>
</dbReference>
<dbReference type="Gene3D" id="3.40.50.720">
    <property type="entry name" value="NAD(P)-binding Rossmann-like Domain"/>
    <property type="match status" value="1"/>
</dbReference>
<sequence length="223" mass="24308">MTYLSWKLISYSYVGVPLKPFNTEYVLGIAENDQGQSIVVQIRKDHADKISVGASGSVQQVNGPKDKINLFTPSEMDTSLPDSNVPIKEIEVVGIIGTGTMGLGIAQVALQLGFKVVLLGINDEALTTACRTIEKRLLKVMTNDELDEIVTKIKLTENINDMADLPLIIECVTEDKSIKQQLFKQLGSICRDAVFATNTSSLSISDLASAVSNQGRFIGIHFF</sequence>
<dbReference type="InterPro" id="IPR006176">
    <property type="entry name" value="3-OHacyl-CoA_DH_NAD-bd"/>
</dbReference>
<dbReference type="PANTHER" id="PTHR48075">
    <property type="entry name" value="3-HYDROXYACYL-COA DEHYDROGENASE FAMILY PROTEIN"/>
    <property type="match status" value="1"/>
</dbReference>
<name>A0A0B7MIG1_9FIRM</name>
<dbReference type="SUPFAM" id="SSF51735">
    <property type="entry name" value="NAD(P)-binding Rossmann-fold domains"/>
    <property type="match status" value="1"/>
</dbReference>
<comment type="similarity">
    <text evidence="1">Belongs to the 3-hydroxyacyl-CoA dehydrogenase family.</text>
</comment>